<dbReference type="EMBL" id="JX316028">
    <property type="protein sequence ID" value="AFQ96647.1"/>
    <property type="molecule type" value="Genomic_DNA"/>
</dbReference>
<name>J7KJH0_9CAUD</name>
<accession>J7KJH0</accession>
<evidence type="ECO:0000313" key="1">
    <source>
        <dbReference type="EMBL" id="AFQ96647.1"/>
    </source>
</evidence>
<protein>
    <submittedName>
        <fullName evidence="1">Uncharacterized protein</fullName>
    </submittedName>
</protein>
<sequence length="434" mass="50546">MVWNVDVFVKSLNIPGFQVFVESIDIPKVGDFTGVDYRKRQKFIDGLVSWLQLKNLHLPEIAWEVSDMQYGVVVRTQDEHPELKKTVVEFVNDQISYMLTHGTFAEFAYDKYFWVDADVMPKQDTPDVSEVGKALYEAAPNTVRKKLEESPFPHKLLERINDMLPPAVNERVVRDFNIMLPREQVLRSLNGYLRGLTKYFSNEVENLRYKWLELKECPATSVQHLTRIPCTREEASHIVLGVEIRGHSFEHLVAVSDILAATRFHQMNSVDFEYPFWLPAPQEWAQPLKESAGLDPYYTHAIDNMDAKEKLDLEFHRFQENLSQLMATTLYRATDNKLPQQNDGFIPLRAVETLLEDFEKWLGWNFSNLLYPELGEWSLKTHKSDTTTVTAEIVDTVSFKRYIVAFNYDDYFKGHIAAGLDWHPEARTFWRLPS</sequence>
<evidence type="ECO:0000313" key="2">
    <source>
        <dbReference type="Proteomes" id="UP000003802"/>
    </source>
</evidence>
<dbReference type="RefSeq" id="YP_007237752.1">
    <property type="nucleotide sequence ID" value="NC_019929.1"/>
</dbReference>
<keyword evidence="2" id="KW-1185">Reference proteome</keyword>
<reference evidence="1 2" key="1">
    <citation type="journal article" date="2012" name="J. Virol.">
        <title>Complete Genomic Sequence of Erwinia amylovora Phage PhiEaH2.</title>
        <authorList>
            <person name="Domotor D."/>
            <person name="Becsagh P."/>
            <person name="Rakhely G."/>
            <person name="Schneider G."/>
            <person name="Kovacs T."/>
        </authorList>
    </citation>
    <scope>NUCLEOTIDE SEQUENCE [LARGE SCALE GENOMIC DNA]</scope>
</reference>
<proteinExistence type="predicted"/>
<dbReference type="GeneID" id="14297263"/>
<organism evidence="1 2">
    <name type="scientific">Erwinia phage phiEaH2</name>
    <dbReference type="NCBI Taxonomy" id="1029988"/>
    <lineage>
        <taxon>Viruses</taxon>
        <taxon>Duplodnaviria</taxon>
        <taxon>Heunggongvirae</taxon>
        <taxon>Uroviricota</taxon>
        <taxon>Caudoviricetes</taxon>
        <taxon>Chimalliviridae</taxon>
        <taxon>Erskinevirus</taxon>
        <taxon>Erskinevirus EaH2</taxon>
    </lineage>
</organism>
<dbReference type="KEGG" id="vg:14297263"/>
<dbReference type="Proteomes" id="UP000003802">
    <property type="component" value="Segment"/>
</dbReference>